<keyword evidence="1" id="KW-0732">Signal</keyword>
<proteinExistence type="predicted"/>
<dbReference type="Pfam" id="PF10048">
    <property type="entry name" value="DUF2282"/>
    <property type="match status" value="1"/>
</dbReference>
<evidence type="ECO:0000256" key="1">
    <source>
        <dbReference type="SAM" id="SignalP"/>
    </source>
</evidence>
<organism evidence="2 3">
    <name type="scientific">Janthinobacterium lividum</name>
    <dbReference type="NCBI Taxonomy" id="29581"/>
    <lineage>
        <taxon>Bacteria</taxon>
        <taxon>Pseudomonadati</taxon>
        <taxon>Pseudomonadota</taxon>
        <taxon>Betaproteobacteria</taxon>
        <taxon>Burkholderiales</taxon>
        <taxon>Oxalobacteraceae</taxon>
        <taxon>Janthinobacterium</taxon>
    </lineage>
</organism>
<evidence type="ECO:0000313" key="2">
    <source>
        <dbReference type="EMBL" id="OHV94982.1"/>
    </source>
</evidence>
<comment type="caution">
    <text evidence="2">The sequence shown here is derived from an EMBL/GenBank/DDBJ whole genome shotgun (WGS) entry which is preliminary data.</text>
</comment>
<dbReference type="EMBL" id="LFKP01000011">
    <property type="protein sequence ID" value="OHV94982.1"/>
    <property type="molecule type" value="Genomic_DNA"/>
</dbReference>
<accession>A0A1S1U3F0</accession>
<name>A0A1S1U3F0_9BURK</name>
<sequence length="100" mass="9839">MNKRQALIAAALAGLCAGSTVNAAAHDGPAPGDKEKCYGVAKAGQNDCASSDGAHSCAGQAEADNLPTEWAYVAKGTCEQAGGSVKPIKAGKAAKPATQP</sequence>
<dbReference type="RefSeq" id="WP_071079053.1">
    <property type="nucleotide sequence ID" value="NZ_LFKP01000011.1"/>
</dbReference>
<feature type="signal peptide" evidence="1">
    <location>
        <begin position="1"/>
        <end position="23"/>
    </location>
</feature>
<dbReference type="InterPro" id="IPR018740">
    <property type="entry name" value="DUF2282_membr"/>
</dbReference>
<evidence type="ECO:0000313" key="3">
    <source>
        <dbReference type="Proteomes" id="UP000179840"/>
    </source>
</evidence>
<dbReference type="AlphaFoldDB" id="A0A1S1U3F0"/>
<evidence type="ECO:0008006" key="4">
    <source>
        <dbReference type="Google" id="ProtNLM"/>
    </source>
</evidence>
<reference evidence="2 3" key="1">
    <citation type="submission" date="2015-06" db="EMBL/GenBank/DDBJ databases">
        <title>Draft genome sequencing of a biphenyl-degrading bacterium, Janthinobacterium lividum MEG1.</title>
        <authorList>
            <person name="Shimodaira J."/>
            <person name="Hatta T."/>
        </authorList>
    </citation>
    <scope>NUCLEOTIDE SEQUENCE [LARGE SCALE GENOMIC DNA]</scope>
    <source>
        <strain evidence="2 3">MEG1</strain>
    </source>
</reference>
<dbReference type="Proteomes" id="UP000179840">
    <property type="component" value="Unassembled WGS sequence"/>
</dbReference>
<protein>
    <recommendedName>
        <fullName evidence="4">DUF2282 domain-containing protein</fullName>
    </recommendedName>
</protein>
<gene>
    <name evidence="2" type="ORF">AKG95_22085</name>
</gene>
<feature type="chain" id="PRO_5010376381" description="DUF2282 domain-containing protein" evidence="1">
    <location>
        <begin position="24"/>
        <end position="100"/>
    </location>
</feature>